<organism evidence="9 10">
    <name type="scientific">Candidatus Roizmanbacteria bacterium CG22_combo_CG10-13_8_21_14_all_38_20</name>
    <dbReference type="NCBI Taxonomy" id="1974862"/>
    <lineage>
        <taxon>Bacteria</taxon>
        <taxon>Candidatus Roizmaniibacteriota</taxon>
    </lineage>
</organism>
<evidence type="ECO:0000313" key="10">
    <source>
        <dbReference type="Proteomes" id="UP000231246"/>
    </source>
</evidence>
<gene>
    <name evidence="9" type="ORF">COW99_03465</name>
</gene>
<evidence type="ECO:0000256" key="3">
    <source>
        <dbReference type="ARBA" id="ARBA00022598"/>
    </source>
</evidence>
<sequence length="587" mass="66222">MQSKIIPVVDKKLSFTPNLVNYDASHSKFSYKDYENELDWFDKDHINAGYNAIDRNAFGPRKNKVALYWEGANGSEMQFTFLQMSLASNRFANMLKSLGVDKGDRVFLFLPRIPELFISFIGTLKRGAIAGTLFAAFGPQALQDRLSNSGAKVVITTPELKSRIDGIRDKLPELEHVIVVDGKTRRSFWEEKYISTRKSDSYYDLFTTASEKFAPMHTSLDDPAFMLYTSGTTGKPKGVVHRHYAIVHEYLTAKWVLDLKEDDVYWCTADPGWVTGIAYENLGNWANGASTLIYEGRFSPEKWYSLIEEYKVNVWYTAPTAIRMLAASGKELVDKYDLSSLRHLCSVGEPLNPKAVNWGKKVFGYPFHDNFWQTETGGIVIANYPSLPIKPGSMGKPVPGVSASVVDDEGKPVPVGKEGALVLKPGWASMMQKIWKRPKKYDSYFKNGWYITGDRAFMDEDGYFWFVGRDDDVIKTAGERVGPYEVESALVEHEAVIEAGVIGIPDEMRGSIIKAFVKLKPGYKASEKLKEDVAQYVKKHLAGHAYPREIEFVDKLPKTRSGKIMRRVLKARELGQEVGDTSTLQEY</sequence>
<dbReference type="GO" id="GO:0005524">
    <property type="term" value="F:ATP binding"/>
    <property type="evidence" value="ECO:0007669"/>
    <property type="project" value="UniProtKB-KW"/>
</dbReference>
<keyword evidence="6" id="KW-0007">Acetylation</keyword>
<dbReference type="InterPro" id="IPR020459">
    <property type="entry name" value="AMP-binding"/>
</dbReference>
<dbReference type="GO" id="GO:0006085">
    <property type="term" value="P:acetyl-CoA biosynthetic process"/>
    <property type="evidence" value="ECO:0007669"/>
    <property type="project" value="TreeGrafter"/>
</dbReference>
<dbReference type="SUPFAM" id="SSF56801">
    <property type="entry name" value="Acetyl-CoA synthetase-like"/>
    <property type="match status" value="1"/>
</dbReference>
<keyword evidence="4" id="KW-0547">Nucleotide-binding</keyword>
<name>A0A2H0BVI8_9BACT</name>
<dbReference type="FunFam" id="3.30.300.30:FF:000005">
    <property type="entry name" value="Acyl-coenzyme A synthetase ACSM5, mitochondrial"/>
    <property type="match status" value="1"/>
</dbReference>
<keyword evidence="5" id="KW-0067">ATP-binding</keyword>
<feature type="domain" description="AMP-dependent synthetase/ligase" evidence="7">
    <location>
        <begin position="61"/>
        <end position="424"/>
    </location>
</feature>
<evidence type="ECO:0000259" key="7">
    <source>
        <dbReference type="Pfam" id="PF00501"/>
    </source>
</evidence>
<accession>A0A2H0BVI8</accession>
<dbReference type="InterPro" id="IPR025110">
    <property type="entry name" value="AMP-bd_C"/>
</dbReference>
<dbReference type="Proteomes" id="UP000231246">
    <property type="component" value="Unassembled WGS sequence"/>
</dbReference>
<proteinExistence type="inferred from homology"/>
<dbReference type="PROSITE" id="PS00455">
    <property type="entry name" value="AMP_BINDING"/>
    <property type="match status" value="1"/>
</dbReference>
<feature type="domain" description="AMP-binding enzyme C-terminal" evidence="8">
    <location>
        <begin position="485"/>
        <end position="563"/>
    </location>
</feature>
<dbReference type="Pfam" id="PF13193">
    <property type="entry name" value="AMP-binding_C"/>
    <property type="match status" value="1"/>
</dbReference>
<dbReference type="PRINTS" id="PR00154">
    <property type="entry name" value="AMPBINDING"/>
</dbReference>
<reference evidence="9 10" key="1">
    <citation type="submission" date="2017-09" db="EMBL/GenBank/DDBJ databases">
        <title>Depth-based differentiation of microbial function through sediment-hosted aquifers and enrichment of novel symbionts in the deep terrestrial subsurface.</title>
        <authorList>
            <person name="Probst A.J."/>
            <person name="Ladd B."/>
            <person name="Jarett J.K."/>
            <person name="Geller-Mcgrath D.E."/>
            <person name="Sieber C.M."/>
            <person name="Emerson J.B."/>
            <person name="Anantharaman K."/>
            <person name="Thomas B.C."/>
            <person name="Malmstrom R."/>
            <person name="Stieglmeier M."/>
            <person name="Klingl A."/>
            <person name="Woyke T."/>
            <person name="Ryan C.M."/>
            <person name="Banfield J.F."/>
        </authorList>
    </citation>
    <scope>NUCLEOTIDE SEQUENCE [LARGE SCALE GENOMIC DNA]</scope>
    <source>
        <strain evidence="9">CG22_combo_CG10-13_8_21_14_all_38_20</strain>
    </source>
</reference>
<comment type="similarity">
    <text evidence="1">Belongs to the ATP-dependent AMP-binding enzyme family.</text>
</comment>
<dbReference type="InterPro" id="IPR045851">
    <property type="entry name" value="AMP-bd_C_sf"/>
</dbReference>
<dbReference type="PANTHER" id="PTHR24095:SF14">
    <property type="entry name" value="ACETYL-COENZYME A SYNTHETASE 1"/>
    <property type="match status" value="1"/>
</dbReference>
<dbReference type="NCBIfam" id="NF003313">
    <property type="entry name" value="PRK04319.1"/>
    <property type="match status" value="1"/>
</dbReference>
<evidence type="ECO:0000256" key="4">
    <source>
        <dbReference type="ARBA" id="ARBA00022741"/>
    </source>
</evidence>
<dbReference type="PANTHER" id="PTHR24095">
    <property type="entry name" value="ACETYL-COENZYME A SYNTHETASE"/>
    <property type="match status" value="1"/>
</dbReference>
<comment type="caution">
    <text evidence="9">The sequence shown here is derived from an EMBL/GenBank/DDBJ whole genome shotgun (WGS) entry which is preliminary data.</text>
</comment>
<evidence type="ECO:0000256" key="2">
    <source>
        <dbReference type="ARBA" id="ARBA00013275"/>
    </source>
</evidence>
<protein>
    <recommendedName>
        <fullName evidence="2">acetate--CoA ligase</fullName>
        <ecNumber evidence="2">6.2.1.1</ecNumber>
    </recommendedName>
</protein>
<dbReference type="Pfam" id="PF00501">
    <property type="entry name" value="AMP-binding"/>
    <property type="match status" value="1"/>
</dbReference>
<dbReference type="EMBL" id="PCTA01000023">
    <property type="protein sequence ID" value="PIP61559.1"/>
    <property type="molecule type" value="Genomic_DNA"/>
</dbReference>
<dbReference type="InterPro" id="IPR020845">
    <property type="entry name" value="AMP-binding_CS"/>
</dbReference>
<dbReference type="Gene3D" id="3.40.50.12780">
    <property type="entry name" value="N-terminal domain of ligase-like"/>
    <property type="match status" value="1"/>
</dbReference>
<dbReference type="InterPro" id="IPR000873">
    <property type="entry name" value="AMP-dep_synth/lig_dom"/>
</dbReference>
<dbReference type="GO" id="GO:0003987">
    <property type="term" value="F:acetate-CoA ligase activity"/>
    <property type="evidence" value="ECO:0007669"/>
    <property type="project" value="UniProtKB-EC"/>
</dbReference>
<keyword evidence="3 9" id="KW-0436">Ligase</keyword>
<dbReference type="AlphaFoldDB" id="A0A2H0BVI8"/>
<dbReference type="InterPro" id="IPR042099">
    <property type="entry name" value="ANL_N_sf"/>
</dbReference>
<evidence type="ECO:0000256" key="5">
    <source>
        <dbReference type="ARBA" id="ARBA00022840"/>
    </source>
</evidence>
<evidence type="ECO:0000256" key="6">
    <source>
        <dbReference type="ARBA" id="ARBA00022990"/>
    </source>
</evidence>
<dbReference type="EC" id="6.2.1.1" evidence="2"/>
<evidence type="ECO:0000256" key="1">
    <source>
        <dbReference type="ARBA" id="ARBA00006432"/>
    </source>
</evidence>
<evidence type="ECO:0000313" key="9">
    <source>
        <dbReference type="EMBL" id="PIP61559.1"/>
    </source>
</evidence>
<dbReference type="Gene3D" id="3.30.300.30">
    <property type="match status" value="1"/>
</dbReference>
<evidence type="ECO:0000259" key="8">
    <source>
        <dbReference type="Pfam" id="PF13193"/>
    </source>
</evidence>
<dbReference type="GO" id="GO:0005829">
    <property type="term" value="C:cytosol"/>
    <property type="evidence" value="ECO:0007669"/>
    <property type="project" value="TreeGrafter"/>
</dbReference>